<dbReference type="InterPro" id="IPR027450">
    <property type="entry name" value="AlkB-like"/>
</dbReference>
<dbReference type="Gene3D" id="3.30.70.330">
    <property type="match status" value="1"/>
</dbReference>
<name>A0A7M7NI86_STRPU</name>
<dbReference type="PANTHER" id="PTHR12463">
    <property type="entry name" value="OXYGENASE-RELATED"/>
    <property type="match status" value="1"/>
</dbReference>
<evidence type="ECO:0000313" key="11">
    <source>
        <dbReference type="Proteomes" id="UP000007110"/>
    </source>
</evidence>
<dbReference type="RefSeq" id="XP_030836712.1">
    <property type="nucleotide sequence ID" value="XM_030980852.1"/>
</dbReference>
<dbReference type="Gene3D" id="2.60.120.590">
    <property type="entry name" value="Alpha-ketoglutarate-dependent dioxygenase AlkB-like"/>
    <property type="match status" value="1"/>
</dbReference>
<protein>
    <recommendedName>
        <fullName evidence="12">Alkylated DNA repair protein alkB homolog 8</fullName>
    </recommendedName>
</protein>
<dbReference type="CDD" id="cd12431">
    <property type="entry name" value="RRM_ALKBH8"/>
    <property type="match status" value="1"/>
</dbReference>
<evidence type="ECO:0000256" key="5">
    <source>
        <dbReference type="ARBA" id="ARBA00022691"/>
    </source>
</evidence>
<dbReference type="FunFam" id="3.30.70.330:FF:000570">
    <property type="entry name" value="ALKylated DNA repair protein AlkB homolog"/>
    <property type="match status" value="1"/>
</dbReference>
<evidence type="ECO:0000256" key="7">
    <source>
        <dbReference type="SAM" id="MobiDB-lite"/>
    </source>
</evidence>
<dbReference type="InterPro" id="IPR034256">
    <property type="entry name" value="ALKBH8_RRM"/>
</dbReference>
<evidence type="ECO:0000256" key="3">
    <source>
        <dbReference type="ARBA" id="ARBA00007879"/>
    </source>
</evidence>
<dbReference type="FunCoup" id="A0A7M7NI86">
    <property type="interactions" value="665"/>
</dbReference>
<dbReference type="InterPro" id="IPR035979">
    <property type="entry name" value="RBD_domain_sf"/>
</dbReference>
<dbReference type="Pfam" id="PF13532">
    <property type="entry name" value="2OG-FeII_Oxy_2"/>
    <property type="match status" value="1"/>
</dbReference>
<reference evidence="11" key="1">
    <citation type="submission" date="2015-02" db="EMBL/GenBank/DDBJ databases">
        <title>Genome sequencing for Strongylocentrotus purpuratus.</title>
        <authorList>
            <person name="Murali S."/>
            <person name="Liu Y."/>
            <person name="Vee V."/>
            <person name="English A."/>
            <person name="Wang M."/>
            <person name="Skinner E."/>
            <person name="Han Y."/>
            <person name="Muzny D.M."/>
            <person name="Worley K.C."/>
            <person name="Gibbs R.A."/>
        </authorList>
    </citation>
    <scope>NUCLEOTIDE SEQUENCE</scope>
</reference>
<dbReference type="GO" id="GO:0005737">
    <property type="term" value="C:cytoplasm"/>
    <property type="evidence" value="ECO:0007669"/>
    <property type="project" value="UniProtKB-SubCell"/>
</dbReference>
<dbReference type="GO" id="GO:0070988">
    <property type="term" value="P:demethylation"/>
    <property type="evidence" value="ECO:0007669"/>
    <property type="project" value="InterPro"/>
</dbReference>
<dbReference type="PROSITE" id="PS51471">
    <property type="entry name" value="FE2OG_OXY"/>
    <property type="match status" value="1"/>
</dbReference>
<keyword evidence="5" id="KW-0949">S-adenosyl-L-methionine</keyword>
<dbReference type="InParanoid" id="A0A7M7NI86"/>
<dbReference type="FunFam" id="2.60.120.590:FF:000012">
    <property type="entry name" value="AlkB homolog 8, tRNA methyltransferase"/>
    <property type="match status" value="1"/>
</dbReference>
<evidence type="ECO:0000256" key="2">
    <source>
        <dbReference type="ARBA" id="ARBA00004496"/>
    </source>
</evidence>
<dbReference type="InterPro" id="IPR029063">
    <property type="entry name" value="SAM-dependent_MTases_sf"/>
</dbReference>
<dbReference type="Proteomes" id="UP000007110">
    <property type="component" value="Unassembled WGS sequence"/>
</dbReference>
<dbReference type="GO" id="GO:0003723">
    <property type="term" value="F:RNA binding"/>
    <property type="evidence" value="ECO:0007669"/>
    <property type="project" value="UniProtKB-UniRule"/>
</dbReference>
<dbReference type="SUPFAM" id="SSF53335">
    <property type="entry name" value="S-adenosyl-L-methionine-dependent methyltransferases"/>
    <property type="match status" value="1"/>
</dbReference>
<evidence type="ECO:0000313" key="10">
    <source>
        <dbReference type="EnsemblMetazoa" id="XP_030836712"/>
    </source>
</evidence>
<dbReference type="EnsemblMetazoa" id="XM_030980852">
    <property type="protein sequence ID" value="XP_030836712"/>
    <property type="gene ID" value="LOC592985"/>
</dbReference>
<dbReference type="InterPro" id="IPR037151">
    <property type="entry name" value="AlkB-like_sf"/>
</dbReference>
<evidence type="ECO:0000259" key="8">
    <source>
        <dbReference type="PROSITE" id="PS50102"/>
    </source>
</evidence>
<dbReference type="SUPFAM" id="SSF54928">
    <property type="entry name" value="RNA-binding domain, RBD"/>
    <property type="match status" value="1"/>
</dbReference>
<feature type="region of interest" description="Disordered" evidence="7">
    <location>
        <begin position="1"/>
        <end position="22"/>
    </location>
</feature>
<dbReference type="GO" id="GO:0032451">
    <property type="term" value="F:demethylase activity"/>
    <property type="evidence" value="ECO:0000318"/>
    <property type="project" value="GO_Central"/>
</dbReference>
<keyword evidence="11" id="KW-1185">Reference proteome</keyword>
<dbReference type="SUPFAM" id="SSF51197">
    <property type="entry name" value="Clavaminate synthase-like"/>
    <property type="match status" value="1"/>
</dbReference>
<evidence type="ECO:0000256" key="4">
    <source>
        <dbReference type="ARBA" id="ARBA00022490"/>
    </source>
</evidence>
<comment type="similarity">
    <text evidence="3">Belongs to the alkB family.</text>
</comment>
<dbReference type="InterPro" id="IPR005123">
    <property type="entry name" value="Oxoglu/Fe-dep_dioxygenase_dom"/>
</dbReference>
<evidence type="ECO:0000256" key="1">
    <source>
        <dbReference type="ARBA" id="ARBA00001954"/>
    </source>
</evidence>
<proteinExistence type="inferred from homology"/>
<keyword evidence="6" id="KW-0694">RNA-binding</keyword>
<dbReference type="Gene3D" id="3.40.50.150">
    <property type="entry name" value="Vaccinia Virus protein VP39"/>
    <property type="match status" value="1"/>
</dbReference>
<comment type="subcellular location">
    <subcellularLocation>
        <location evidence="2">Cytoplasm</location>
    </subcellularLocation>
</comment>
<evidence type="ECO:0000259" key="9">
    <source>
        <dbReference type="PROSITE" id="PS51471"/>
    </source>
</evidence>
<dbReference type="InterPro" id="IPR012677">
    <property type="entry name" value="Nucleotide-bd_a/b_plait_sf"/>
</dbReference>
<dbReference type="PROSITE" id="PS50102">
    <property type="entry name" value="RRM"/>
    <property type="match status" value="1"/>
</dbReference>
<feature type="domain" description="Fe2OG dioxygenase" evidence="9">
    <location>
        <begin position="225"/>
        <end position="333"/>
    </location>
</feature>
<dbReference type="PANTHER" id="PTHR12463:SF1">
    <property type="entry name" value="2-OXOGLUTARATE AND FE-DEPENDENT OXYGENASE FAMILY PROTEIN"/>
    <property type="match status" value="1"/>
</dbReference>
<dbReference type="InterPro" id="IPR000504">
    <property type="entry name" value="RRM_dom"/>
</dbReference>
<evidence type="ECO:0000256" key="6">
    <source>
        <dbReference type="PROSITE-ProRule" id="PRU00176"/>
    </source>
</evidence>
<dbReference type="SMART" id="SM00360">
    <property type="entry name" value="RRM"/>
    <property type="match status" value="1"/>
</dbReference>
<dbReference type="InterPro" id="IPR032857">
    <property type="entry name" value="ALKBH4"/>
</dbReference>
<reference evidence="10" key="2">
    <citation type="submission" date="2021-01" db="UniProtKB">
        <authorList>
            <consortium name="EnsemblMetazoa"/>
        </authorList>
    </citation>
    <scope>IDENTIFICATION</scope>
</reference>
<comment type="cofactor">
    <cofactor evidence="1">
        <name>Fe(2+)</name>
        <dbReference type="ChEBI" id="CHEBI:29033"/>
    </cofactor>
</comment>
<dbReference type="GeneID" id="592985"/>
<feature type="domain" description="RRM" evidence="8">
    <location>
        <begin position="51"/>
        <end position="129"/>
    </location>
</feature>
<organism evidence="10 11">
    <name type="scientific">Strongylocentrotus purpuratus</name>
    <name type="common">Purple sea urchin</name>
    <dbReference type="NCBI Taxonomy" id="7668"/>
    <lineage>
        <taxon>Eukaryota</taxon>
        <taxon>Metazoa</taxon>
        <taxon>Echinodermata</taxon>
        <taxon>Eleutherozoa</taxon>
        <taxon>Echinozoa</taxon>
        <taxon>Echinoidea</taxon>
        <taxon>Euechinoidea</taxon>
        <taxon>Echinacea</taxon>
        <taxon>Camarodonta</taxon>
        <taxon>Echinidea</taxon>
        <taxon>Strongylocentrotidae</taxon>
        <taxon>Strongylocentrotus</taxon>
    </lineage>
</organism>
<dbReference type="Pfam" id="PF00076">
    <property type="entry name" value="RRM_1"/>
    <property type="match status" value="1"/>
</dbReference>
<dbReference type="OrthoDB" id="271595at2759"/>
<dbReference type="GO" id="GO:0016491">
    <property type="term" value="F:oxidoreductase activity"/>
    <property type="evidence" value="ECO:0000318"/>
    <property type="project" value="GO_Central"/>
</dbReference>
<evidence type="ECO:0008006" key="12">
    <source>
        <dbReference type="Google" id="ProtNLM"/>
    </source>
</evidence>
<dbReference type="AlphaFoldDB" id="A0A7M7NI86"/>
<keyword evidence="4" id="KW-0963">Cytoplasm</keyword>
<sequence length="450" mass="49805">MASSGGAEAVADSPTKLSKSERKLAKKQAKACHTLLKHDGIHTVTRPTPILLVANGGLGNGIQRSEIHTIFSTVGPVEDVVMLREKPYCFVKYGNTSLATSAMHRLHGHRLREGQGPSNVTLYLSFVESVPTDKPQSNVPPPGLVIIPDFIDECLEQKIIDSIEWASPSEIANQSLKHRKVKHHGYEFNYSSNNIDRDKPLPGGMPELYGQVINRIMETGHVQFKPDQLTINQYQPGQGIPPHVDTHSAFEDAIISLSLESQIVMEFTHPAGHQVPVVLPRRSLLVMTGEARYKWTHGITPKKTDIVPDPTSPDNLTLHQRGQRTSFTFRAVRRGPCDCKYPEQCDSQKSKAEVTAPPQVVYPKSDEEAAKLEAQQVHVVYNNIAQNFSGTRYKPWPKVVDFLNGLEPGSLVLDVGCGNGKYLGVNKNLHMPSRVKDSVHCCQPINGLQY</sequence>
<accession>A0A7M7NI86</accession>